<sequence>MRIEFWTITLSAATGTHVETAITSPSIRALTRRPTVAEAMALGFSLRASFHRVSS</sequence>
<dbReference type="EMBL" id="MG999872">
    <property type="protein sequence ID" value="AWW10936.1"/>
    <property type="molecule type" value="Genomic_DNA"/>
</dbReference>
<protein>
    <submittedName>
        <fullName evidence="2">Uncharacterized protein</fullName>
    </submittedName>
</protein>
<proteinExistence type="predicted"/>
<reference evidence="2" key="1">
    <citation type="journal article" date="2018" name="MSphere">
        <title>Ultrasensitive Capture of Human Herpes Simplex Virus Genomes Directly from Clinical Samples Reveals Extraordinarily Limited Evolution in Cell Culture.</title>
        <authorList>
            <person name="Greninger A.L."/>
            <person name="Roychoudhury P."/>
            <person name="Xie H."/>
            <person name="Casto A."/>
            <person name="Cent A."/>
            <person name="Pepper G."/>
            <person name="Koelle D.M."/>
            <person name="Huang M.L."/>
            <person name="Wald A."/>
            <person name="Johnston C."/>
            <person name="Jerome K.R."/>
        </authorList>
    </citation>
    <scope>NUCLEOTIDE SEQUENCE</scope>
    <source>
        <strain evidence="2">2003-15756</strain>
        <strain evidence="1">2006-57630</strain>
    </source>
</reference>
<accession>A0A2Z4H837</accession>
<evidence type="ECO:0000313" key="1">
    <source>
        <dbReference type="EMBL" id="AWW07986.1"/>
    </source>
</evidence>
<name>A0A2Z4H837_HHV1</name>
<organism evidence="2">
    <name type="scientific">Human herpesvirus 1</name>
    <name type="common">HHV-1</name>
    <name type="synonym">Human herpes simplex virus 1</name>
    <dbReference type="NCBI Taxonomy" id="10298"/>
    <lineage>
        <taxon>Viruses</taxon>
        <taxon>Duplodnaviria</taxon>
        <taxon>Heunggongvirae</taxon>
        <taxon>Peploviricota</taxon>
        <taxon>Herviviricetes</taxon>
        <taxon>Herpesvirales</taxon>
        <taxon>Orthoherpesviridae</taxon>
        <taxon>Alphaherpesvirinae</taxon>
        <taxon>Simplexvirus</taxon>
        <taxon>Simplexvirus humanalpha1</taxon>
    </lineage>
</organism>
<organismHost>
    <name type="scientific">Homo sapiens</name>
    <name type="common">Human</name>
    <dbReference type="NCBI Taxonomy" id="9606"/>
</organismHost>
<dbReference type="EMBL" id="MG999840">
    <property type="protein sequence ID" value="AWW07986.1"/>
    <property type="molecule type" value="Genomic_DNA"/>
</dbReference>
<evidence type="ECO:0000313" key="2">
    <source>
        <dbReference type="EMBL" id="AWW10936.1"/>
    </source>
</evidence>